<comment type="caution">
    <text evidence="5">The sequence shown here is derived from an EMBL/GenBank/DDBJ whole genome shotgun (WGS) entry which is preliminary data.</text>
</comment>
<dbReference type="GO" id="GO:0043565">
    <property type="term" value="F:sequence-specific DNA binding"/>
    <property type="evidence" value="ECO:0007669"/>
    <property type="project" value="InterPro"/>
</dbReference>
<dbReference type="Proteomes" id="UP000824041">
    <property type="component" value="Unassembled WGS sequence"/>
</dbReference>
<keyword evidence="2" id="KW-0238">DNA-binding</keyword>
<feature type="domain" description="HTH araC/xylS-type" evidence="4">
    <location>
        <begin position="54"/>
        <end position="152"/>
    </location>
</feature>
<evidence type="ECO:0000259" key="4">
    <source>
        <dbReference type="PROSITE" id="PS01124"/>
    </source>
</evidence>
<organism evidence="5 6">
    <name type="scientific">Candidatus Blautia faecigallinarum</name>
    <dbReference type="NCBI Taxonomy" id="2838488"/>
    <lineage>
        <taxon>Bacteria</taxon>
        <taxon>Bacillati</taxon>
        <taxon>Bacillota</taxon>
        <taxon>Clostridia</taxon>
        <taxon>Lachnospirales</taxon>
        <taxon>Lachnospiraceae</taxon>
        <taxon>Blautia</taxon>
    </lineage>
</organism>
<keyword evidence="3" id="KW-0804">Transcription</keyword>
<dbReference type="InterPro" id="IPR018060">
    <property type="entry name" value="HTH_AraC"/>
</dbReference>
<reference evidence="5" key="2">
    <citation type="submission" date="2021-04" db="EMBL/GenBank/DDBJ databases">
        <authorList>
            <person name="Gilroy R."/>
        </authorList>
    </citation>
    <scope>NUCLEOTIDE SEQUENCE</scope>
    <source>
        <strain evidence="5">14324</strain>
    </source>
</reference>
<proteinExistence type="predicted"/>
<evidence type="ECO:0000256" key="3">
    <source>
        <dbReference type="ARBA" id="ARBA00023163"/>
    </source>
</evidence>
<evidence type="ECO:0000256" key="2">
    <source>
        <dbReference type="ARBA" id="ARBA00023125"/>
    </source>
</evidence>
<dbReference type="PROSITE" id="PS00041">
    <property type="entry name" value="HTH_ARAC_FAMILY_1"/>
    <property type="match status" value="1"/>
</dbReference>
<dbReference type="PROSITE" id="PS01124">
    <property type="entry name" value="HTH_ARAC_FAMILY_2"/>
    <property type="match status" value="1"/>
</dbReference>
<reference evidence="5" key="1">
    <citation type="journal article" date="2021" name="PeerJ">
        <title>Extensive microbial diversity within the chicken gut microbiome revealed by metagenomics and culture.</title>
        <authorList>
            <person name="Gilroy R."/>
            <person name="Ravi A."/>
            <person name="Getino M."/>
            <person name="Pursley I."/>
            <person name="Horton D.L."/>
            <person name="Alikhan N.F."/>
            <person name="Baker D."/>
            <person name="Gharbi K."/>
            <person name="Hall N."/>
            <person name="Watson M."/>
            <person name="Adriaenssens E.M."/>
            <person name="Foster-Nyarko E."/>
            <person name="Jarju S."/>
            <person name="Secka A."/>
            <person name="Antonio M."/>
            <person name="Oren A."/>
            <person name="Chaudhuri R.R."/>
            <person name="La Ragione R."/>
            <person name="Hildebrand F."/>
            <person name="Pallen M.J."/>
        </authorList>
    </citation>
    <scope>NUCLEOTIDE SEQUENCE</scope>
    <source>
        <strain evidence="5">14324</strain>
    </source>
</reference>
<name>A0A9D2IU67_9FIRM</name>
<dbReference type="InterPro" id="IPR020449">
    <property type="entry name" value="Tscrpt_reg_AraC-type_HTH"/>
</dbReference>
<dbReference type="PANTHER" id="PTHR43280">
    <property type="entry name" value="ARAC-FAMILY TRANSCRIPTIONAL REGULATOR"/>
    <property type="match status" value="1"/>
</dbReference>
<dbReference type="InterPro" id="IPR009057">
    <property type="entry name" value="Homeodomain-like_sf"/>
</dbReference>
<dbReference type="InterPro" id="IPR018062">
    <property type="entry name" value="HTH_AraC-typ_CS"/>
</dbReference>
<dbReference type="SMART" id="SM00342">
    <property type="entry name" value="HTH_ARAC"/>
    <property type="match status" value="1"/>
</dbReference>
<dbReference type="PANTHER" id="PTHR43280:SF34">
    <property type="entry name" value="ARAC-FAMILY TRANSCRIPTIONAL REGULATOR"/>
    <property type="match status" value="1"/>
</dbReference>
<evidence type="ECO:0000313" key="5">
    <source>
        <dbReference type="EMBL" id="HIZ23264.1"/>
    </source>
</evidence>
<dbReference type="EMBL" id="DXBU01000143">
    <property type="protein sequence ID" value="HIZ23264.1"/>
    <property type="molecule type" value="Genomic_DNA"/>
</dbReference>
<gene>
    <name evidence="5" type="ORF">IAA21_10790</name>
</gene>
<dbReference type="Pfam" id="PF12833">
    <property type="entry name" value="HTH_18"/>
    <property type="match status" value="1"/>
</dbReference>
<keyword evidence="1" id="KW-0805">Transcription regulation</keyword>
<dbReference type="PRINTS" id="PR00032">
    <property type="entry name" value="HTHARAC"/>
</dbReference>
<dbReference type="SUPFAM" id="SSF46689">
    <property type="entry name" value="Homeodomain-like"/>
    <property type="match status" value="2"/>
</dbReference>
<protein>
    <submittedName>
        <fullName evidence="5">Helix-turn-helix transcriptional regulator</fullName>
    </submittedName>
</protein>
<dbReference type="AlphaFoldDB" id="A0A9D2IU67"/>
<dbReference type="Gene3D" id="1.10.10.60">
    <property type="entry name" value="Homeodomain-like"/>
    <property type="match status" value="2"/>
</dbReference>
<evidence type="ECO:0000313" key="6">
    <source>
        <dbReference type="Proteomes" id="UP000824041"/>
    </source>
</evidence>
<sequence length="163" mass="19185">MGHIRDFLKIYYQKSYSYEILLRSRLLDFFHTALSNNILIKADFQETPFNPIVYKAIIMIRQNWKHPISIHELANACHVTHGYFCRLFKQTIGKSPKAYLLDCRISNAILLLLQTDESIHTISCECGFDDINYFSRCFKQRTGITPTEYRKKNHTPTIKSDLF</sequence>
<accession>A0A9D2IU67</accession>
<evidence type="ECO:0000256" key="1">
    <source>
        <dbReference type="ARBA" id="ARBA00023015"/>
    </source>
</evidence>
<dbReference type="GO" id="GO:0003700">
    <property type="term" value="F:DNA-binding transcription factor activity"/>
    <property type="evidence" value="ECO:0007669"/>
    <property type="project" value="InterPro"/>
</dbReference>